<feature type="region of interest" description="Disordered" evidence="12">
    <location>
        <begin position="314"/>
        <end position="337"/>
    </location>
</feature>
<evidence type="ECO:0000256" key="9">
    <source>
        <dbReference type="ARBA" id="ARBA00042050"/>
    </source>
</evidence>
<keyword evidence="5 11" id="KW-0949">S-adenosyl-L-methionine</keyword>
<keyword evidence="8" id="KW-0496">Mitochondrion</keyword>
<comment type="caution">
    <text evidence="14">The sequence shown here is derived from an EMBL/GenBank/DDBJ whole genome shotgun (WGS) entry which is preliminary data.</text>
</comment>
<name>A0A3L6KVE1_9TRYP</name>
<dbReference type="GO" id="GO:0003723">
    <property type="term" value="F:RNA binding"/>
    <property type="evidence" value="ECO:0007669"/>
    <property type="project" value="UniProtKB-UniRule"/>
</dbReference>
<protein>
    <recommendedName>
        <fullName evidence="9">NOL1/NOP2/Sun domain family member 4</fullName>
    </recommendedName>
</protein>
<dbReference type="Gene3D" id="3.40.50.150">
    <property type="entry name" value="Vaccinia Virus protein VP39"/>
    <property type="match status" value="1"/>
</dbReference>
<feature type="binding site" evidence="11">
    <location>
        <position position="150"/>
    </location>
    <ligand>
        <name>S-adenosyl-L-methionine</name>
        <dbReference type="ChEBI" id="CHEBI:59789"/>
    </ligand>
</feature>
<evidence type="ECO:0000256" key="12">
    <source>
        <dbReference type="SAM" id="MobiDB-lite"/>
    </source>
</evidence>
<evidence type="ECO:0000256" key="4">
    <source>
        <dbReference type="ARBA" id="ARBA00022679"/>
    </source>
</evidence>
<evidence type="ECO:0000256" key="6">
    <source>
        <dbReference type="ARBA" id="ARBA00022884"/>
    </source>
</evidence>
<dbReference type="AlphaFoldDB" id="A0A3L6KVE1"/>
<dbReference type="PANTHER" id="PTHR22808">
    <property type="entry name" value="NCL1 YEAST -RELATED NOL1/NOP2/FMU SUN DOMAIN-CONTAINING"/>
    <property type="match status" value="1"/>
</dbReference>
<comment type="catalytic activity">
    <reaction evidence="10">
        <text>a cytidine in rRNA + S-adenosyl-L-methionine = a 5-methylcytidine in rRNA + S-adenosyl-L-homocysteine + H(+)</text>
        <dbReference type="Rhea" id="RHEA:61484"/>
        <dbReference type="Rhea" id="RHEA-COMP:15836"/>
        <dbReference type="Rhea" id="RHEA-COMP:15837"/>
        <dbReference type="ChEBI" id="CHEBI:15378"/>
        <dbReference type="ChEBI" id="CHEBI:57856"/>
        <dbReference type="ChEBI" id="CHEBI:59789"/>
        <dbReference type="ChEBI" id="CHEBI:74483"/>
        <dbReference type="ChEBI" id="CHEBI:82748"/>
    </reaction>
</comment>
<comment type="caution">
    <text evidence="11">Lacks conserved residue(s) required for the propagation of feature annotation.</text>
</comment>
<evidence type="ECO:0000256" key="10">
    <source>
        <dbReference type="ARBA" id="ARBA00049302"/>
    </source>
</evidence>
<dbReference type="PRINTS" id="PR02008">
    <property type="entry name" value="RCMTFAMILY"/>
</dbReference>
<feature type="active site" description="Nucleophile" evidence="11">
    <location>
        <position position="253"/>
    </location>
</feature>
<dbReference type="InterPro" id="IPR029063">
    <property type="entry name" value="SAM-dependent_MTases_sf"/>
</dbReference>
<comment type="similarity">
    <text evidence="11">Belongs to the class I-like SAM-binding methyltransferase superfamily. RsmB/NOP family.</text>
</comment>
<evidence type="ECO:0000256" key="11">
    <source>
        <dbReference type="PROSITE-ProRule" id="PRU01023"/>
    </source>
</evidence>
<dbReference type="CDD" id="cd02440">
    <property type="entry name" value="AdoMet_MTases"/>
    <property type="match status" value="1"/>
</dbReference>
<dbReference type="InterPro" id="IPR023267">
    <property type="entry name" value="RCMT"/>
</dbReference>
<keyword evidence="4 11" id="KW-0808">Transferase</keyword>
<dbReference type="InterPro" id="IPR049560">
    <property type="entry name" value="MeTrfase_RsmB-F_NOP2_cat"/>
</dbReference>
<sequence>MHSRRKGNRRSNTNGLRKSETFEDFYGSHYGERWAALRKALCAPACDRSVLWNKFVKLPFESAMGDVKRVDDALLLQLFSPLGSGEMPPPAIDEFNVKAHYPLDYTTALAVELLGVQQFDLVLDLCAGVGGKSIAISQFLSNSASLTANEQRGDRCARLRRNIKEYVPSNYVPVTVTQRKPETWHDPSTYHRVLVDAPCTGERQLLQHSGKHAVSPLHWSLQACVELSHTQRGLLLRSIETCRPGGRIVYTTCSISPLENDEVVREALKRTRCQVELMHPPVPIGEKTEFGHIVLPDRDNGRGPAYYCVIHKISDKREESEDEDEDEDGNDDDSTSS</sequence>
<evidence type="ECO:0000256" key="5">
    <source>
        <dbReference type="ARBA" id="ARBA00022691"/>
    </source>
</evidence>
<dbReference type="GO" id="GO:0005762">
    <property type="term" value="C:mitochondrial large ribosomal subunit"/>
    <property type="evidence" value="ECO:0007669"/>
    <property type="project" value="TreeGrafter"/>
</dbReference>
<feature type="binding site" evidence="11">
    <location>
        <position position="196"/>
    </location>
    <ligand>
        <name>S-adenosyl-L-methionine</name>
        <dbReference type="ChEBI" id="CHEBI:59789"/>
    </ligand>
</feature>
<comment type="subcellular location">
    <subcellularLocation>
        <location evidence="1">Mitochondrion</location>
    </subcellularLocation>
</comment>
<dbReference type="FunFam" id="3.40.50.150:FF:000661">
    <property type="entry name" value="NOL1/NOP2/sun family, putative"/>
    <property type="match status" value="1"/>
</dbReference>
<evidence type="ECO:0000256" key="2">
    <source>
        <dbReference type="ARBA" id="ARBA00022552"/>
    </source>
</evidence>
<organism evidence="14 15">
    <name type="scientific">Trypanosoma brucei equiperdum</name>
    <dbReference type="NCBI Taxonomy" id="630700"/>
    <lineage>
        <taxon>Eukaryota</taxon>
        <taxon>Discoba</taxon>
        <taxon>Euglenozoa</taxon>
        <taxon>Kinetoplastea</taxon>
        <taxon>Metakinetoplastina</taxon>
        <taxon>Trypanosomatida</taxon>
        <taxon>Trypanosomatidae</taxon>
        <taxon>Trypanosoma</taxon>
    </lineage>
</organism>
<evidence type="ECO:0000256" key="1">
    <source>
        <dbReference type="ARBA" id="ARBA00004173"/>
    </source>
</evidence>
<proteinExistence type="inferred from homology"/>
<feature type="domain" description="SAM-dependent MTase RsmB/NOP-type" evidence="13">
    <location>
        <begin position="25"/>
        <end position="313"/>
    </location>
</feature>
<dbReference type="GO" id="GO:0008173">
    <property type="term" value="F:RNA methyltransferase activity"/>
    <property type="evidence" value="ECO:0007669"/>
    <property type="project" value="InterPro"/>
</dbReference>
<dbReference type="PROSITE" id="PS51686">
    <property type="entry name" value="SAM_MT_RSMB_NOP"/>
    <property type="match status" value="1"/>
</dbReference>
<evidence type="ECO:0000256" key="3">
    <source>
        <dbReference type="ARBA" id="ARBA00022603"/>
    </source>
</evidence>
<dbReference type="InterPro" id="IPR001678">
    <property type="entry name" value="MeTrfase_RsmB-F_NOP2_dom"/>
</dbReference>
<dbReference type="SUPFAM" id="SSF53335">
    <property type="entry name" value="S-adenosyl-L-methionine-dependent methyltransferases"/>
    <property type="match status" value="1"/>
</dbReference>
<evidence type="ECO:0000256" key="8">
    <source>
        <dbReference type="ARBA" id="ARBA00023128"/>
    </source>
</evidence>
<keyword evidence="6 11" id="KW-0694">RNA-binding</keyword>
<dbReference type="Pfam" id="PF01189">
    <property type="entry name" value="Methyltr_RsmB-F"/>
    <property type="match status" value="1"/>
</dbReference>
<keyword evidence="3 11" id="KW-0489">Methyltransferase</keyword>
<keyword evidence="7" id="KW-0809">Transit peptide</keyword>
<feature type="compositionally biased region" description="Acidic residues" evidence="12">
    <location>
        <begin position="320"/>
        <end position="337"/>
    </location>
</feature>
<dbReference type="EMBL" id="QSBY01000011">
    <property type="protein sequence ID" value="RHW68353.1"/>
    <property type="molecule type" value="Genomic_DNA"/>
</dbReference>
<reference evidence="14 15" key="1">
    <citation type="submission" date="2018-09" db="EMBL/GenBank/DDBJ databases">
        <title>whole genome sequence of T. equiperdum IVM-t1 strain.</title>
        <authorList>
            <person name="Suganuma K."/>
        </authorList>
    </citation>
    <scope>NUCLEOTIDE SEQUENCE [LARGE SCALE GENOMIC DNA]</scope>
    <source>
        <strain evidence="14 15">IVM-t1</strain>
    </source>
</reference>
<evidence type="ECO:0000256" key="7">
    <source>
        <dbReference type="ARBA" id="ARBA00022946"/>
    </source>
</evidence>
<dbReference type="GO" id="GO:0031167">
    <property type="term" value="P:rRNA methylation"/>
    <property type="evidence" value="ECO:0007669"/>
    <property type="project" value="TreeGrafter"/>
</dbReference>
<evidence type="ECO:0000313" key="14">
    <source>
        <dbReference type="EMBL" id="RHW68353.1"/>
    </source>
</evidence>
<keyword evidence="2" id="KW-0698">rRNA processing</keyword>
<dbReference type="PANTHER" id="PTHR22808:SF3">
    <property type="entry name" value="5-METHYLCYTOSINE RRNA METHYLTRANSFERASE NSUN4"/>
    <property type="match status" value="1"/>
</dbReference>
<accession>A0A3L6KVE1</accession>
<dbReference type="Proteomes" id="UP000266743">
    <property type="component" value="Chromosome 11"/>
</dbReference>
<evidence type="ECO:0000313" key="15">
    <source>
        <dbReference type="Proteomes" id="UP000266743"/>
    </source>
</evidence>
<evidence type="ECO:0000259" key="13">
    <source>
        <dbReference type="PROSITE" id="PS51686"/>
    </source>
</evidence>
<gene>
    <name evidence="14" type="ORF">DPX39_110132400</name>
</gene>